<reference evidence="2 3" key="1">
    <citation type="submission" date="2020-08" db="EMBL/GenBank/DDBJ databases">
        <title>Plant Genome Project.</title>
        <authorList>
            <person name="Zhang R.-G."/>
        </authorList>
    </citation>
    <scope>NUCLEOTIDE SEQUENCE [LARGE SCALE GENOMIC DNA]</scope>
    <source>
        <tissue evidence="2">Rhizome</tissue>
    </source>
</reference>
<sequence length="229" mass="24809">MLACWQCLQVELVGMSSAAQAVCGQRSNQEIWGGESETRPVEEVNALLEAEREAEATRQAIKRKIAQAAITDFQARTLPAKLRIDPNDPDDVFVVLSTIASLLVLGSSLSPPLVRRDTAGRNSQSRPVLLCSAHDTHLTALPFLLCPSAGATVDHPEPGPCRRRRFFPLLCALAPWFEVLCRALDRREPRATVTQSSAGHQICSETPSLSITPAATTVPYHCFAASSVP</sequence>
<keyword evidence="3" id="KW-1185">Reference proteome</keyword>
<evidence type="ECO:0000256" key="1">
    <source>
        <dbReference type="SAM" id="SignalP"/>
    </source>
</evidence>
<evidence type="ECO:0000313" key="3">
    <source>
        <dbReference type="Proteomes" id="UP000734854"/>
    </source>
</evidence>
<dbReference type="AlphaFoldDB" id="A0A8J5GRT7"/>
<feature type="signal peptide" evidence="1">
    <location>
        <begin position="1"/>
        <end position="18"/>
    </location>
</feature>
<organism evidence="2 3">
    <name type="scientific">Zingiber officinale</name>
    <name type="common">Ginger</name>
    <name type="synonym">Amomum zingiber</name>
    <dbReference type="NCBI Taxonomy" id="94328"/>
    <lineage>
        <taxon>Eukaryota</taxon>
        <taxon>Viridiplantae</taxon>
        <taxon>Streptophyta</taxon>
        <taxon>Embryophyta</taxon>
        <taxon>Tracheophyta</taxon>
        <taxon>Spermatophyta</taxon>
        <taxon>Magnoliopsida</taxon>
        <taxon>Liliopsida</taxon>
        <taxon>Zingiberales</taxon>
        <taxon>Zingiberaceae</taxon>
        <taxon>Zingiber</taxon>
    </lineage>
</organism>
<keyword evidence="1" id="KW-0732">Signal</keyword>
<feature type="chain" id="PRO_5035168534" evidence="1">
    <location>
        <begin position="19"/>
        <end position="229"/>
    </location>
</feature>
<name>A0A8J5GRT7_ZINOF</name>
<comment type="caution">
    <text evidence="2">The sequence shown here is derived from an EMBL/GenBank/DDBJ whole genome shotgun (WGS) entry which is preliminary data.</text>
</comment>
<accession>A0A8J5GRT7</accession>
<gene>
    <name evidence="2" type="ORF">ZIOFF_034305</name>
</gene>
<evidence type="ECO:0000313" key="2">
    <source>
        <dbReference type="EMBL" id="KAG6508923.1"/>
    </source>
</evidence>
<dbReference type="EMBL" id="JACMSC010000009">
    <property type="protein sequence ID" value="KAG6508923.1"/>
    <property type="molecule type" value="Genomic_DNA"/>
</dbReference>
<proteinExistence type="predicted"/>
<protein>
    <submittedName>
        <fullName evidence="2">Uncharacterized protein</fullName>
    </submittedName>
</protein>
<dbReference type="Proteomes" id="UP000734854">
    <property type="component" value="Unassembled WGS sequence"/>
</dbReference>